<dbReference type="InterPro" id="IPR018484">
    <property type="entry name" value="FGGY_N"/>
</dbReference>
<feature type="domain" description="Carbohydrate kinase FGGY N-terminal" evidence="4">
    <location>
        <begin position="1"/>
        <end position="232"/>
    </location>
</feature>
<dbReference type="CDD" id="cd07770">
    <property type="entry name" value="ASKHA_NBD_FGGY_GntK"/>
    <property type="match status" value="1"/>
</dbReference>
<reference evidence="6 7" key="1">
    <citation type="submission" date="2018-06" db="EMBL/GenBank/DDBJ databases">
        <authorList>
            <consortium name="Pathogen Informatics"/>
            <person name="Doyle S."/>
        </authorList>
    </citation>
    <scope>NUCLEOTIDE SEQUENCE [LARGE SCALE GENOMIC DNA]</scope>
    <source>
        <strain evidence="6 7">NCTC12360</strain>
    </source>
</reference>
<gene>
    <name evidence="6" type="primary">xylB_1</name>
    <name evidence="6" type="ORF">NCTC12360_01093</name>
</gene>
<dbReference type="RefSeq" id="WP_060814214.1">
    <property type="nucleotide sequence ID" value="NZ_JBHULA010000043.1"/>
</dbReference>
<evidence type="ECO:0000259" key="5">
    <source>
        <dbReference type="Pfam" id="PF02782"/>
    </source>
</evidence>
<evidence type="ECO:0000313" key="6">
    <source>
        <dbReference type="EMBL" id="STD82661.1"/>
    </source>
</evidence>
<dbReference type="Pfam" id="PF02782">
    <property type="entry name" value="FGGY_C"/>
    <property type="match status" value="1"/>
</dbReference>
<dbReference type="EC" id="2.7.1.17" evidence="6"/>
<sequence>MFLGIDIGTTAIKIGLLEERKIIYQRSFPIYTKTEKGRTQSASEITAVLLKGITEIPSSLREQITAIGFSTAMHSLMPVVNEKFEEIYIWSDNQASQVIAEFRQSSLSESFYRQTGTPIHAMSPFAKLLYFKSAGGFDGKTKWYGLKELVMLLFTGAPWIDRSTASATGLYSLEEANWSQEILHYLDLSVEQFAPICDTTDRFPIAAAAAARYGLNETVEIMCGASDGCLAAYAGYVSTGIKNSLTIGTSAAVRKVTDQPVFDQRQNFCYYLKEDQYVIGAPSNNGGCVLAWIKETLAQDPDTFYESLPRIIEETTIGSHGLRFFPFINGERAPYWTSDITASYHGLTIQHTRADMIRGAIEGMLMNIGVLKEMAAITDEVTISGGVFQSKAIAQLTADILGVTCYLSPANEPIFGLYDLYFGHRLAARDHLQTITPNQKTSAAYASLAEHYFD</sequence>
<dbReference type="SUPFAM" id="SSF53067">
    <property type="entry name" value="Actin-like ATPase domain"/>
    <property type="match status" value="2"/>
</dbReference>
<dbReference type="InterPro" id="IPR050406">
    <property type="entry name" value="FGGY_Carb_Kinase"/>
</dbReference>
<dbReference type="InterPro" id="IPR000577">
    <property type="entry name" value="Carb_kinase_FGGY"/>
</dbReference>
<keyword evidence="7" id="KW-1185">Reference proteome</keyword>
<dbReference type="Pfam" id="PF00370">
    <property type="entry name" value="FGGY_N"/>
    <property type="match status" value="1"/>
</dbReference>
<dbReference type="AlphaFoldDB" id="A0A376GVQ5"/>
<dbReference type="Proteomes" id="UP000254807">
    <property type="component" value="Unassembled WGS sequence"/>
</dbReference>
<proteinExistence type="inferred from homology"/>
<feature type="domain" description="Carbohydrate kinase FGGY C-terminal" evidence="5">
    <location>
        <begin position="245"/>
        <end position="408"/>
    </location>
</feature>
<keyword evidence="3 6" id="KW-0418">Kinase</keyword>
<dbReference type="PANTHER" id="PTHR43095:SF2">
    <property type="entry name" value="GLUCONOKINASE"/>
    <property type="match status" value="1"/>
</dbReference>
<evidence type="ECO:0000256" key="2">
    <source>
        <dbReference type="ARBA" id="ARBA00022679"/>
    </source>
</evidence>
<dbReference type="InterPro" id="IPR043129">
    <property type="entry name" value="ATPase_NBD"/>
</dbReference>
<dbReference type="InterPro" id="IPR018485">
    <property type="entry name" value="FGGY_C"/>
</dbReference>
<protein>
    <submittedName>
        <fullName evidence="6">Gluconate kinase, FGGY family</fullName>
        <ecNumber evidence="6">2.7.1.12</ecNumber>
        <ecNumber evidence="6">2.7.1.17</ecNumber>
    </submittedName>
</protein>
<dbReference type="EC" id="2.7.1.12" evidence="6"/>
<dbReference type="EMBL" id="UFYW01000001">
    <property type="protein sequence ID" value="STD82661.1"/>
    <property type="molecule type" value="Genomic_DNA"/>
</dbReference>
<dbReference type="GO" id="GO:0004856">
    <property type="term" value="F:D-xylulokinase activity"/>
    <property type="evidence" value="ECO:0007669"/>
    <property type="project" value="UniProtKB-EC"/>
</dbReference>
<dbReference type="GO" id="GO:0046316">
    <property type="term" value="F:gluconokinase activity"/>
    <property type="evidence" value="ECO:0007669"/>
    <property type="project" value="UniProtKB-EC"/>
</dbReference>
<organism evidence="6 7">
    <name type="scientific">Enterococcus gallinarum</name>
    <dbReference type="NCBI Taxonomy" id="1353"/>
    <lineage>
        <taxon>Bacteria</taxon>
        <taxon>Bacillati</taxon>
        <taxon>Bacillota</taxon>
        <taxon>Bacilli</taxon>
        <taxon>Lactobacillales</taxon>
        <taxon>Enterococcaceae</taxon>
        <taxon>Enterococcus</taxon>
    </lineage>
</organism>
<evidence type="ECO:0000313" key="7">
    <source>
        <dbReference type="Proteomes" id="UP000254807"/>
    </source>
</evidence>
<evidence type="ECO:0000256" key="3">
    <source>
        <dbReference type="ARBA" id="ARBA00022777"/>
    </source>
</evidence>
<accession>A0A376GVQ5</accession>
<dbReference type="PIRSF" id="PIRSF000538">
    <property type="entry name" value="GlpK"/>
    <property type="match status" value="1"/>
</dbReference>
<evidence type="ECO:0000256" key="1">
    <source>
        <dbReference type="ARBA" id="ARBA00009156"/>
    </source>
</evidence>
<name>A0A376GVQ5_ENTGA</name>
<dbReference type="PANTHER" id="PTHR43095">
    <property type="entry name" value="SUGAR KINASE"/>
    <property type="match status" value="1"/>
</dbReference>
<keyword evidence="2 6" id="KW-0808">Transferase</keyword>
<evidence type="ECO:0000259" key="4">
    <source>
        <dbReference type="Pfam" id="PF00370"/>
    </source>
</evidence>
<dbReference type="OrthoDB" id="9805576at2"/>
<comment type="similarity">
    <text evidence="1">Belongs to the FGGY kinase family.</text>
</comment>
<dbReference type="Gene3D" id="3.30.420.40">
    <property type="match status" value="2"/>
</dbReference>